<dbReference type="EMBL" id="RBZV01000007">
    <property type="protein sequence ID" value="RKP46413.1"/>
    <property type="molecule type" value="Genomic_DNA"/>
</dbReference>
<dbReference type="Pfam" id="PF03453">
    <property type="entry name" value="MoeA_N"/>
    <property type="match status" value="1"/>
</dbReference>
<dbReference type="InterPro" id="IPR005110">
    <property type="entry name" value="MoeA_linker/N"/>
</dbReference>
<dbReference type="Gene3D" id="2.40.340.10">
    <property type="entry name" value="MoeA, C-terminal, domain IV"/>
    <property type="match status" value="1"/>
</dbReference>
<keyword evidence="1" id="KW-0460">Magnesium</keyword>
<comment type="similarity">
    <text evidence="1">Belongs to the MoeA family.</text>
</comment>
<dbReference type="SUPFAM" id="SSF160631">
    <property type="entry name" value="SMI1/KNR4-like"/>
    <property type="match status" value="1"/>
</dbReference>
<dbReference type="SUPFAM" id="SSF63882">
    <property type="entry name" value="MoeA N-terminal region -like"/>
    <property type="match status" value="1"/>
</dbReference>
<organism evidence="3 4">
    <name type="scientific">Trinickia fusca</name>
    <dbReference type="NCBI Taxonomy" id="2419777"/>
    <lineage>
        <taxon>Bacteria</taxon>
        <taxon>Pseudomonadati</taxon>
        <taxon>Pseudomonadota</taxon>
        <taxon>Betaproteobacteria</taxon>
        <taxon>Burkholderiales</taxon>
        <taxon>Burkholderiaceae</taxon>
        <taxon>Trinickia</taxon>
    </lineage>
</organism>
<feature type="domain" description="Knr4/Smi1-like" evidence="2">
    <location>
        <begin position="533"/>
        <end position="669"/>
    </location>
</feature>
<proteinExistence type="inferred from homology"/>
<dbReference type="PANTHER" id="PTHR10192:SF5">
    <property type="entry name" value="GEPHYRIN"/>
    <property type="match status" value="1"/>
</dbReference>
<dbReference type="Proteomes" id="UP000280434">
    <property type="component" value="Unassembled WGS sequence"/>
</dbReference>
<name>A0A494XFP2_9BURK</name>
<comment type="catalytic activity">
    <reaction evidence="1">
        <text>adenylyl-molybdopterin + molybdate = Mo-molybdopterin + AMP + H(+)</text>
        <dbReference type="Rhea" id="RHEA:35047"/>
        <dbReference type="ChEBI" id="CHEBI:15378"/>
        <dbReference type="ChEBI" id="CHEBI:36264"/>
        <dbReference type="ChEBI" id="CHEBI:62727"/>
        <dbReference type="ChEBI" id="CHEBI:71302"/>
        <dbReference type="ChEBI" id="CHEBI:456215"/>
    </reaction>
</comment>
<keyword evidence="1" id="KW-0501">Molybdenum cofactor biosynthesis</keyword>
<comment type="pathway">
    <text evidence="1">Cofactor biosynthesis; molybdopterin biosynthesis.</text>
</comment>
<keyword evidence="4" id="KW-1185">Reference proteome</keyword>
<dbReference type="Gene3D" id="3.40.1580.10">
    <property type="entry name" value="SMI1/KNR4-like"/>
    <property type="match status" value="1"/>
</dbReference>
<evidence type="ECO:0000313" key="4">
    <source>
        <dbReference type="Proteomes" id="UP000280434"/>
    </source>
</evidence>
<keyword evidence="1" id="KW-0479">Metal-binding</keyword>
<dbReference type="InterPro" id="IPR036135">
    <property type="entry name" value="MoeA_linker/N_sf"/>
</dbReference>
<dbReference type="GO" id="GO:0005829">
    <property type="term" value="C:cytosol"/>
    <property type="evidence" value="ECO:0007669"/>
    <property type="project" value="TreeGrafter"/>
</dbReference>
<dbReference type="InterPro" id="IPR037883">
    <property type="entry name" value="Knr4/Smi1-like_sf"/>
</dbReference>
<dbReference type="AlphaFoldDB" id="A0A494XFP2"/>
<protein>
    <recommendedName>
        <fullName evidence="1">Molybdopterin molybdenumtransferase</fullName>
        <ecNumber evidence="1">2.10.1.1</ecNumber>
    </recommendedName>
</protein>
<dbReference type="SMART" id="SM00860">
    <property type="entry name" value="SMI1_KNR4"/>
    <property type="match status" value="1"/>
</dbReference>
<reference evidence="3 4" key="1">
    <citation type="submission" date="2018-10" db="EMBL/GenBank/DDBJ databases">
        <title>Paraburkholderia sp. 7MK8-2, isolated from soil.</title>
        <authorList>
            <person name="Gao Z.-H."/>
            <person name="Qiu L.-H."/>
        </authorList>
    </citation>
    <scope>NUCLEOTIDE SEQUENCE [LARGE SCALE GENOMIC DNA]</scope>
    <source>
        <strain evidence="3 4">7MK8-2</strain>
    </source>
</reference>
<comment type="caution">
    <text evidence="3">The sequence shown here is derived from an EMBL/GenBank/DDBJ whole genome shotgun (WGS) entry which is preliminary data.</text>
</comment>
<dbReference type="GO" id="GO:0061599">
    <property type="term" value="F:molybdopterin molybdotransferase activity"/>
    <property type="evidence" value="ECO:0007669"/>
    <property type="project" value="UniProtKB-UniRule"/>
</dbReference>
<dbReference type="Gene3D" id="3.90.105.10">
    <property type="entry name" value="Molybdopterin biosynthesis moea protein, domain 2"/>
    <property type="match status" value="1"/>
</dbReference>
<comment type="function">
    <text evidence="1">Catalyzes the insertion of molybdate into adenylated molybdopterin with the concomitant release of AMP.</text>
</comment>
<evidence type="ECO:0000259" key="2">
    <source>
        <dbReference type="SMART" id="SM00860"/>
    </source>
</evidence>
<evidence type="ECO:0000256" key="1">
    <source>
        <dbReference type="RuleBase" id="RU365090"/>
    </source>
</evidence>
<dbReference type="InterPro" id="IPR036425">
    <property type="entry name" value="MoaB/Mog-like_dom_sf"/>
</dbReference>
<comment type="cofactor">
    <cofactor evidence="1">
        <name>Mg(2+)</name>
        <dbReference type="ChEBI" id="CHEBI:18420"/>
    </cofactor>
</comment>
<dbReference type="GO" id="GO:0006777">
    <property type="term" value="P:Mo-molybdopterin cofactor biosynthetic process"/>
    <property type="evidence" value="ECO:0007669"/>
    <property type="project" value="UniProtKB-UniRule"/>
</dbReference>
<dbReference type="Gene3D" id="3.40.980.10">
    <property type="entry name" value="MoaB/Mog-like domain"/>
    <property type="match status" value="2"/>
</dbReference>
<dbReference type="UniPathway" id="UPA00344"/>
<keyword evidence="1" id="KW-0808">Transferase</keyword>
<dbReference type="OrthoDB" id="9000310at2"/>
<dbReference type="InterPro" id="IPR038987">
    <property type="entry name" value="MoeA-like"/>
</dbReference>
<accession>A0A494XFP2</accession>
<dbReference type="EC" id="2.10.1.1" evidence="1"/>
<gene>
    <name evidence="3" type="ORF">D7S89_17420</name>
</gene>
<dbReference type="GO" id="GO:0046872">
    <property type="term" value="F:metal ion binding"/>
    <property type="evidence" value="ECO:0007669"/>
    <property type="project" value="UniProtKB-UniRule"/>
</dbReference>
<dbReference type="Gene3D" id="2.170.190.11">
    <property type="entry name" value="Molybdopterin biosynthesis moea protein, domain 3"/>
    <property type="match status" value="1"/>
</dbReference>
<dbReference type="Pfam" id="PF09346">
    <property type="entry name" value="SMI1_KNR4"/>
    <property type="match status" value="1"/>
</dbReference>
<dbReference type="SUPFAM" id="SSF63867">
    <property type="entry name" value="MoeA C-terminal domain-like"/>
    <property type="match status" value="1"/>
</dbReference>
<dbReference type="InterPro" id="IPR036688">
    <property type="entry name" value="MoeA_C_domain_IV_sf"/>
</dbReference>
<dbReference type="PANTHER" id="PTHR10192">
    <property type="entry name" value="MOLYBDOPTERIN BIOSYNTHESIS PROTEIN"/>
    <property type="match status" value="1"/>
</dbReference>
<sequence length="677" mass="74165">MSEHPKFPAWLAYAYDLCSMTVPGAMQSEVVQIEDALMRVTAADVVALRDVPSVPLAACEGYALRASDTANASRREPVELSVDTMQLKLRSRAGSPAARAIEALWAAEIPAYTPLPENADALAPKHVHRRSYKEYSPYLRLHSPLLPGHHVIAQGSEYRKGEMLLAKGERITAQRQAALIAAGVCEVSVTKRPRIGVLIAGYDQVLPGDRHESWRRPDVSGPYIRAMLRRWGYDVPPVEYLIPADMAQPPLDVQRDERAFRRELAAFAQRYDLIVGAGMPVEQPFQNLGLNAQVMYSNGRALVEIKQTPAGRFNFGRSENRSLPKHTVLPLTRPDGTQGGSQTLTSYDQATLINLPGYTSAVAVLMHTIVSRVLDLLEHVASPGPYWETGKLAHDVAHDVVRDAARNGMRWGNLSWGPHGEPLVHLLPFQGDEQIRGVAQAGILAAIPAGDGALPAGSTVQFLRLDRAGFQSRQVEAMHVAVSTGLHPQPEPLPEAPNFDSAAASTNLRDTWKQLDDWFAADPARLPGGLNGPANADEIATLHALLDVTLPNEFVESLGIHNGQANPGAVFADDDTLLNAREIVAQWSIWRKLVADGDFDDTTSEPDPGVKDDWYNLKWIPFTHDGSGNHLCLDLDPAEGGVVGQVIRVWHDDVQRERVAWSFAQWLAQVAAERAVR</sequence>
<evidence type="ECO:0000313" key="3">
    <source>
        <dbReference type="EMBL" id="RKP46413.1"/>
    </source>
</evidence>
<dbReference type="InterPro" id="IPR018958">
    <property type="entry name" value="Knr4/Smi1-like_dom"/>
</dbReference>
<keyword evidence="1" id="KW-0500">Molybdenum</keyword>
<dbReference type="SUPFAM" id="SSF53218">
    <property type="entry name" value="Molybdenum cofactor biosynthesis proteins"/>
    <property type="match status" value="1"/>
</dbReference>